<dbReference type="GO" id="GO:0005524">
    <property type="term" value="F:ATP binding"/>
    <property type="evidence" value="ECO:0007669"/>
    <property type="project" value="UniProtKB-KW"/>
</dbReference>
<evidence type="ECO:0000256" key="1">
    <source>
        <dbReference type="ARBA" id="ARBA00005417"/>
    </source>
</evidence>
<evidence type="ECO:0000256" key="5">
    <source>
        <dbReference type="ARBA" id="ARBA00022840"/>
    </source>
</evidence>
<feature type="domain" description="ABC transporter" evidence="6">
    <location>
        <begin position="24"/>
        <end position="60"/>
    </location>
</feature>
<name>A0A844A301_RHIFR</name>
<protein>
    <submittedName>
        <fullName evidence="7">ATP-binding cassette domain-containing protein</fullName>
    </submittedName>
</protein>
<dbReference type="Proteomes" id="UP000466694">
    <property type="component" value="Unassembled WGS sequence"/>
</dbReference>
<comment type="similarity">
    <text evidence="1">Belongs to the ABC transporter superfamily.</text>
</comment>
<comment type="caution">
    <text evidence="7">The sequence shown here is derived from an EMBL/GenBank/DDBJ whole genome shotgun (WGS) entry which is preliminary data.</text>
</comment>
<dbReference type="GO" id="GO:0016887">
    <property type="term" value="F:ATP hydrolysis activity"/>
    <property type="evidence" value="ECO:0007669"/>
    <property type="project" value="InterPro"/>
</dbReference>
<gene>
    <name evidence="7" type="ORF">GHK48_03880</name>
</gene>
<evidence type="ECO:0000256" key="3">
    <source>
        <dbReference type="ARBA" id="ARBA00022458"/>
    </source>
</evidence>
<keyword evidence="2" id="KW-0813">Transport</keyword>
<dbReference type="InterPro" id="IPR003439">
    <property type="entry name" value="ABC_transporter-like_ATP-bd"/>
</dbReference>
<dbReference type="PANTHER" id="PTHR42711:SF5">
    <property type="entry name" value="ABC TRANSPORTER ATP-BINDING PROTEIN NATA"/>
    <property type="match status" value="1"/>
</dbReference>
<dbReference type="RefSeq" id="WP_037434359.1">
    <property type="nucleotide sequence ID" value="NZ_BJNI01000052.1"/>
</dbReference>
<reference evidence="7 8" key="1">
    <citation type="journal article" date="2013" name="Genome Biol.">
        <title>Comparative genomics of the core and accessory genomes of 48 Sinorhizobium strains comprising five genospecies.</title>
        <authorList>
            <person name="Sugawara M."/>
            <person name="Epstein B."/>
            <person name="Badgley B.D."/>
            <person name="Unno T."/>
            <person name="Xu L."/>
            <person name="Reese J."/>
            <person name="Gyaneshwar P."/>
            <person name="Denny R."/>
            <person name="Mudge J."/>
            <person name="Bharti A.K."/>
            <person name="Farmer A.D."/>
            <person name="May G.D."/>
            <person name="Woodward J.E."/>
            <person name="Medigue C."/>
            <person name="Vallenet D."/>
            <person name="Lajus A."/>
            <person name="Rouy Z."/>
            <person name="Martinez-Vaz B."/>
            <person name="Tiffin P."/>
            <person name="Young N.D."/>
            <person name="Sadowsky M.J."/>
        </authorList>
    </citation>
    <scope>NUCLEOTIDE SEQUENCE [LARGE SCALE GENOMIC DNA]</scope>
    <source>
        <strain evidence="7 8">USDA205</strain>
    </source>
</reference>
<evidence type="ECO:0000256" key="4">
    <source>
        <dbReference type="ARBA" id="ARBA00022741"/>
    </source>
</evidence>
<dbReference type="Gene3D" id="3.40.50.300">
    <property type="entry name" value="P-loop containing nucleotide triphosphate hydrolases"/>
    <property type="match status" value="1"/>
</dbReference>
<evidence type="ECO:0000313" key="7">
    <source>
        <dbReference type="EMBL" id="MQX07484.1"/>
    </source>
</evidence>
<accession>A0A844A301</accession>
<dbReference type="PANTHER" id="PTHR42711">
    <property type="entry name" value="ABC TRANSPORTER ATP-BINDING PROTEIN"/>
    <property type="match status" value="1"/>
</dbReference>
<proteinExistence type="inferred from homology"/>
<dbReference type="InterPro" id="IPR050763">
    <property type="entry name" value="ABC_transporter_ATP-binding"/>
</dbReference>
<sequence length="86" mass="8880">MADAQQFVVSVKGLTKAYGATSVLKGVDFSVARGEVHALLGGNGAGKSTLIRVITGSASKMTAKSSSGILPVQFAAKRRGGERWRS</sequence>
<dbReference type="InterPro" id="IPR027417">
    <property type="entry name" value="P-loop_NTPase"/>
</dbReference>
<dbReference type="Pfam" id="PF00005">
    <property type="entry name" value="ABC_tran"/>
    <property type="match status" value="1"/>
</dbReference>
<dbReference type="AlphaFoldDB" id="A0A844A301"/>
<dbReference type="SUPFAM" id="SSF52540">
    <property type="entry name" value="P-loop containing nucleoside triphosphate hydrolases"/>
    <property type="match status" value="1"/>
</dbReference>
<keyword evidence="3" id="KW-0536">Nodulation</keyword>
<organism evidence="7 8">
    <name type="scientific">Rhizobium fredii</name>
    <name type="common">Sinorhizobium fredii</name>
    <dbReference type="NCBI Taxonomy" id="380"/>
    <lineage>
        <taxon>Bacteria</taxon>
        <taxon>Pseudomonadati</taxon>
        <taxon>Pseudomonadota</taxon>
        <taxon>Alphaproteobacteria</taxon>
        <taxon>Hyphomicrobiales</taxon>
        <taxon>Rhizobiaceae</taxon>
        <taxon>Sinorhizobium/Ensifer group</taxon>
        <taxon>Sinorhizobium</taxon>
    </lineage>
</organism>
<keyword evidence="4" id="KW-0547">Nucleotide-binding</keyword>
<evidence type="ECO:0000256" key="2">
    <source>
        <dbReference type="ARBA" id="ARBA00022448"/>
    </source>
</evidence>
<evidence type="ECO:0000313" key="8">
    <source>
        <dbReference type="Proteomes" id="UP000466694"/>
    </source>
</evidence>
<evidence type="ECO:0000259" key="6">
    <source>
        <dbReference type="Pfam" id="PF00005"/>
    </source>
</evidence>
<dbReference type="EMBL" id="WISZ01000049">
    <property type="protein sequence ID" value="MQX07484.1"/>
    <property type="molecule type" value="Genomic_DNA"/>
</dbReference>
<keyword evidence="5 7" id="KW-0067">ATP-binding</keyword>